<dbReference type="RefSeq" id="WP_145279939.1">
    <property type="nucleotide sequence ID" value="NZ_CP036431.1"/>
</dbReference>
<dbReference type="Pfam" id="PF07963">
    <property type="entry name" value="N_methyl"/>
    <property type="match status" value="1"/>
</dbReference>
<name>A0A518HFR1_9BACT</name>
<dbReference type="AlphaFoldDB" id="A0A518HFR1"/>
<organism evidence="1 2">
    <name type="scientific">Tautonia plasticadhaerens</name>
    <dbReference type="NCBI Taxonomy" id="2527974"/>
    <lineage>
        <taxon>Bacteria</taxon>
        <taxon>Pseudomonadati</taxon>
        <taxon>Planctomycetota</taxon>
        <taxon>Planctomycetia</taxon>
        <taxon>Isosphaerales</taxon>
        <taxon>Isosphaeraceae</taxon>
        <taxon>Tautonia</taxon>
    </lineage>
</organism>
<evidence type="ECO:0000313" key="2">
    <source>
        <dbReference type="Proteomes" id="UP000317835"/>
    </source>
</evidence>
<protein>
    <recommendedName>
        <fullName evidence="3">Prepilin-type N-terminal cleavage/methylation domain-containing protein</fullName>
    </recommendedName>
</protein>
<geneLocation type="plasmid" evidence="2">
    <name>pelp_5</name>
</geneLocation>
<accession>A0A518HFR1</accession>
<dbReference type="OrthoDB" id="9855717at2"/>
<dbReference type="Proteomes" id="UP000317835">
    <property type="component" value="Plasmid pElP_5"/>
</dbReference>
<keyword evidence="2" id="KW-1185">Reference proteome</keyword>
<sequence>MGRRPRPRTRPGPIPRHRRRGGFTLVEMACAVVLTGLLGVLLASTWAAFGVPAVESYRRGRLAREAIMAAASLRADLGGSLPVPIGRLGEAADFAFVGWRTTDGTDLEICFDNSPTDGLASYDLSDYRVVYQVDDGALLRWDQATGTTTAVAGDVLAMAVDPDPDGTGRRLRIDLSFRHRDVTRTHTFIASKP</sequence>
<evidence type="ECO:0000313" key="1">
    <source>
        <dbReference type="EMBL" id="QDV39671.1"/>
    </source>
</evidence>
<dbReference type="EMBL" id="CP036431">
    <property type="protein sequence ID" value="QDV39671.1"/>
    <property type="molecule type" value="Genomic_DNA"/>
</dbReference>
<evidence type="ECO:0008006" key="3">
    <source>
        <dbReference type="Google" id="ProtNLM"/>
    </source>
</evidence>
<keyword evidence="1" id="KW-0614">Plasmid</keyword>
<gene>
    <name evidence="1" type="ORF">ElP_76430</name>
</gene>
<dbReference type="InterPro" id="IPR012902">
    <property type="entry name" value="N_methyl_site"/>
</dbReference>
<proteinExistence type="predicted"/>
<reference evidence="1 2" key="1">
    <citation type="submission" date="2019-02" db="EMBL/GenBank/DDBJ databases">
        <title>Deep-cultivation of Planctomycetes and their phenomic and genomic characterization uncovers novel biology.</title>
        <authorList>
            <person name="Wiegand S."/>
            <person name="Jogler M."/>
            <person name="Boedeker C."/>
            <person name="Pinto D."/>
            <person name="Vollmers J."/>
            <person name="Rivas-Marin E."/>
            <person name="Kohn T."/>
            <person name="Peeters S.H."/>
            <person name="Heuer A."/>
            <person name="Rast P."/>
            <person name="Oberbeckmann S."/>
            <person name="Bunk B."/>
            <person name="Jeske O."/>
            <person name="Meyerdierks A."/>
            <person name="Storesund J.E."/>
            <person name="Kallscheuer N."/>
            <person name="Luecker S."/>
            <person name="Lage O.M."/>
            <person name="Pohl T."/>
            <person name="Merkel B.J."/>
            <person name="Hornburger P."/>
            <person name="Mueller R.-W."/>
            <person name="Bruemmer F."/>
            <person name="Labrenz M."/>
            <person name="Spormann A.M."/>
            <person name="Op den Camp H."/>
            <person name="Overmann J."/>
            <person name="Amann R."/>
            <person name="Jetten M.S.M."/>
            <person name="Mascher T."/>
            <person name="Medema M.H."/>
            <person name="Devos D.P."/>
            <person name="Kaster A.-K."/>
            <person name="Ovreas L."/>
            <person name="Rohde M."/>
            <person name="Galperin M.Y."/>
            <person name="Jogler C."/>
        </authorList>
    </citation>
    <scope>NUCLEOTIDE SEQUENCE [LARGE SCALE GENOMIC DNA]</scope>
    <source>
        <strain evidence="1 2">ElP</strain>
        <plasmid evidence="2">pelp_5</plasmid>
    </source>
</reference>
<dbReference type="KEGG" id="tpla:ElP_76430"/>